<protein>
    <recommendedName>
        <fullName evidence="4">ArsR family transcriptional regulator</fullName>
    </recommendedName>
</protein>
<reference evidence="2 3" key="1">
    <citation type="journal article" date="2019" name="Int. J. Syst. Evol. Microbiol.">
        <title>The Global Catalogue of Microorganisms (GCM) 10K type strain sequencing project: providing services to taxonomists for standard genome sequencing and annotation.</title>
        <authorList>
            <consortium name="The Broad Institute Genomics Platform"/>
            <consortium name="The Broad Institute Genome Sequencing Center for Infectious Disease"/>
            <person name="Wu L."/>
            <person name="Ma J."/>
        </authorList>
    </citation>
    <scope>NUCLEOTIDE SEQUENCE [LARGE SCALE GENOMIC DNA]</scope>
    <source>
        <strain evidence="2 3">NBRC 111368</strain>
    </source>
</reference>
<gene>
    <name evidence="2" type="ORF">ACFQE1_07485</name>
</gene>
<sequence length="96" mass="11054">MVDQREVEQAVYRLAPAGTKEVADLIGISRRSADLHLTLLDRHEKIWSKKVGPTKVWMHPRIMADPDPDRDTSAEEVPPRIFGAIYRESGRRSRFE</sequence>
<dbReference type="AlphaFoldDB" id="A0ABD5RY88"/>
<evidence type="ECO:0000256" key="1">
    <source>
        <dbReference type="SAM" id="MobiDB-lite"/>
    </source>
</evidence>
<accession>A0ABD5RY88</accession>
<feature type="compositionally biased region" description="Basic and acidic residues" evidence="1">
    <location>
        <begin position="62"/>
        <end position="73"/>
    </location>
</feature>
<organism evidence="2 3">
    <name type="scientific">Halobium palmae</name>
    <dbReference type="NCBI Taxonomy" id="1776492"/>
    <lineage>
        <taxon>Archaea</taxon>
        <taxon>Methanobacteriati</taxon>
        <taxon>Methanobacteriota</taxon>
        <taxon>Stenosarchaea group</taxon>
        <taxon>Halobacteria</taxon>
        <taxon>Halobacteriales</taxon>
        <taxon>Haloferacaceae</taxon>
        <taxon>Halobium</taxon>
    </lineage>
</organism>
<evidence type="ECO:0008006" key="4">
    <source>
        <dbReference type="Google" id="ProtNLM"/>
    </source>
</evidence>
<dbReference type="EMBL" id="JBHSWU010000124">
    <property type="protein sequence ID" value="MFC6724217.1"/>
    <property type="molecule type" value="Genomic_DNA"/>
</dbReference>
<proteinExistence type="predicted"/>
<evidence type="ECO:0000313" key="2">
    <source>
        <dbReference type="EMBL" id="MFC6724217.1"/>
    </source>
</evidence>
<feature type="region of interest" description="Disordered" evidence="1">
    <location>
        <begin position="59"/>
        <end position="78"/>
    </location>
</feature>
<dbReference type="Proteomes" id="UP001596328">
    <property type="component" value="Unassembled WGS sequence"/>
</dbReference>
<comment type="caution">
    <text evidence="2">The sequence shown here is derived from an EMBL/GenBank/DDBJ whole genome shotgun (WGS) entry which is preliminary data.</text>
</comment>
<evidence type="ECO:0000313" key="3">
    <source>
        <dbReference type="Proteomes" id="UP001596328"/>
    </source>
</evidence>
<name>A0ABD5RY88_9EURY</name>
<keyword evidence="3" id="KW-1185">Reference proteome</keyword>